<dbReference type="InterPro" id="IPR049449">
    <property type="entry name" value="TesB_ACOT8-like_N"/>
</dbReference>
<evidence type="ECO:0000313" key="10">
    <source>
        <dbReference type="EMBL" id="SNV35417.1"/>
    </source>
</evidence>
<comment type="similarity">
    <text evidence="1">Belongs to the C/M/P thioester hydrolase family.</text>
</comment>
<feature type="domain" description="Acyl-CoA thioesterase 2 C-terminal" evidence="8">
    <location>
        <begin position="168"/>
        <end position="277"/>
    </location>
</feature>
<comment type="catalytic activity">
    <reaction evidence="5">
        <text>a fatty acyl-CoA + H2O = a fatty acid + CoA + H(+)</text>
        <dbReference type="Rhea" id="RHEA:16781"/>
        <dbReference type="ChEBI" id="CHEBI:15377"/>
        <dbReference type="ChEBI" id="CHEBI:15378"/>
        <dbReference type="ChEBI" id="CHEBI:28868"/>
        <dbReference type="ChEBI" id="CHEBI:57287"/>
        <dbReference type="ChEBI" id="CHEBI:77636"/>
        <dbReference type="EC" id="3.1.2.20"/>
    </reaction>
    <physiologicalReaction direction="left-to-right" evidence="5">
        <dbReference type="Rhea" id="RHEA:16782"/>
    </physiologicalReaction>
</comment>
<evidence type="ECO:0000259" key="9">
    <source>
        <dbReference type="Pfam" id="PF13622"/>
    </source>
</evidence>
<evidence type="ECO:0000256" key="2">
    <source>
        <dbReference type="ARBA" id="ARBA00011881"/>
    </source>
</evidence>
<keyword evidence="4" id="KW-0443">Lipid metabolism</keyword>
<dbReference type="AlphaFoldDB" id="A0A239WLQ0"/>
<dbReference type="FunFam" id="2.40.160.210:FF:000001">
    <property type="entry name" value="Acyl-CoA thioesterase II"/>
    <property type="match status" value="1"/>
</dbReference>
<dbReference type="RefSeq" id="WP_065860904.1">
    <property type="nucleotide sequence ID" value="NZ_LT906441.1"/>
</dbReference>
<dbReference type="GO" id="GO:0047617">
    <property type="term" value="F:fatty acyl-CoA hydrolase activity"/>
    <property type="evidence" value="ECO:0007669"/>
    <property type="project" value="UniProtKB-EC"/>
</dbReference>
<dbReference type="SUPFAM" id="SSF54637">
    <property type="entry name" value="Thioesterase/thiol ester dehydrase-isomerase"/>
    <property type="match status" value="2"/>
</dbReference>
<gene>
    <name evidence="10" type="primary">tesB</name>
    <name evidence="10" type="ORF">SAMEA4412665_01224</name>
</gene>
<dbReference type="EMBL" id="LT906441">
    <property type="protein sequence ID" value="SNV35417.1"/>
    <property type="molecule type" value="Genomic_DNA"/>
</dbReference>
<dbReference type="eggNOG" id="COG1946">
    <property type="taxonomic scope" value="Bacteria"/>
</dbReference>
<dbReference type="Pfam" id="PF02551">
    <property type="entry name" value="Acyl_CoA_thio"/>
    <property type="match status" value="1"/>
</dbReference>
<evidence type="ECO:0000256" key="6">
    <source>
        <dbReference type="ARBA" id="ARBA00071120"/>
    </source>
</evidence>
<dbReference type="Gene3D" id="2.40.160.210">
    <property type="entry name" value="Acyl-CoA thioesterase, double hotdog domain"/>
    <property type="match status" value="1"/>
</dbReference>
<reference evidence="10 11" key="1">
    <citation type="submission" date="2017-06" db="EMBL/GenBank/DDBJ databases">
        <authorList>
            <consortium name="Pathogen Informatics"/>
        </authorList>
    </citation>
    <scope>NUCLEOTIDE SEQUENCE [LARGE SCALE GENOMIC DNA]</scope>
    <source>
        <strain evidence="10 11">NCTC11865</strain>
    </source>
</reference>
<dbReference type="InterPro" id="IPR042171">
    <property type="entry name" value="Acyl-CoA_hotdog"/>
</dbReference>
<sequence length="295" mass="32469">MPSTTAELLDLLDLEVLEPNLFRGPRPETTWQRTFGGQVLAQSLVAGCRTVQDRKVHSLHAYFLHGGRNDAPIIYDVKRLRDGRTLSTRRVDARQHGRVIFTSEVSFKTSEEGLDHSDRKPSHVPDPEECPTLAQAMAAAMGRAMPMVTEWDALDVRYAGDGNAYHHQNHATHMRLWVKASSTLPDDAVTHRAILAYLSDMSLMAAAILPHLPALPAGHTVSPASIDHAMWFHRKGIADQWMLYDQISPSASGSHGFSMGRLIQNGRLIASCAQEGVIRVVDVADQGSPFGAPTR</sequence>
<dbReference type="PANTHER" id="PTHR11066">
    <property type="entry name" value="ACYL-COA THIOESTERASE"/>
    <property type="match status" value="1"/>
</dbReference>
<dbReference type="PANTHER" id="PTHR11066:SF34">
    <property type="entry name" value="ACYL-COENZYME A THIOESTERASE 8"/>
    <property type="match status" value="1"/>
</dbReference>
<protein>
    <recommendedName>
        <fullName evidence="6">Acyl-CoA thioesterase 2</fullName>
    </recommendedName>
    <alternativeName>
        <fullName evidence="7">Thioesterase II</fullName>
    </alternativeName>
</protein>
<organism evidence="10 11">
    <name type="scientific">Cutibacterium granulosum</name>
    <dbReference type="NCBI Taxonomy" id="33011"/>
    <lineage>
        <taxon>Bacteria</taxon>
        <taxon>Bacillati</taxon>
        <taxon>Actinomycetota</taxon>
        <taxon>Actinomycetes</taxon>
        <taxon>Propionibacteriales</taxon>
        <taxon>Propionibacteriaceae</taxon>
        <taxon>Cutibacterium</taxon>
    </lineage>
</organism>
<dbReference type="Pfam" id="PF13622">
    <property type="entry name" value="4HBT_3"/>
    <property type="match status" value="1"/>
</dbReference>
<proteinExistence type="inferred from homology"/>
<evidence type="ECO:0000256" key="3">
    <source>
        <dbReference type="ARBA" id="ARBA00022801"/>
    </source>
</evidence>
<dbReference type="GO" id="GO:0006637">
    <property type="term" value="P:acyl-CoA metabolic process"/>
    <property type="evidence" value="ECO:0007669"/>
    <property type="project" value="InterPro"/>
</dbReference>
<evidence type="ECO:0000256" key="1">
    <source>
        <dbReference type="ARBA" id="ARBA00006538"/>
    </source>
</evidence>
<evidence type="ECO:0000256" key="7">
    <source>
        <dbReference type="ARBA" id="ARBA00079653"/>
    </source>
</evidence>
<dbReference type="InterPro" id="IPR029069">
    <property type="entry name" value="HotDog_dom_sf"/>
</dbReference>
<dbReference type="GO" id="GO:0009062">
    <property type="term" value="P:fatty acid catabolic process"/>
    <property type="evidence" value="ECO:0007669"/>
    <property type="project" value="TreeGrafter"/>
</dbReference>
<name>A0A239WLQ0_9ACTN</name>
<keyword evidence="3 10" id="KW-0378">Hydrolase</keyword>
<dbReference type="CDD" id="cd03444">
    <property type="entry name" value="Thioesterase_II_repeat1"/>
    <property type="match status" value="1"/>
</dbReference>
<evidence type="ECO:0000313" key="11">
    <source>
        <dbReference type="Proteomes" id="UP000215332"/>
    </source>
</evidence>
<evidence type="ECO:0000259" key="8">
    <source>
        <dbReference type="Pfam" id="PF02551"/>
    </source>
</evidence>
<feature type="domain" description="Acyl-CoA thioesterase-like N-terminal HotDog" evidence="9">
    <location>
        <begin position="31"/>
        <end position="107"/>
    </location>
</feature>
<accession>A0A239WLQ0</accession>
<dbReference type="InterPro" id="IPR003703">
    <property type="entry name" value="Acyl_CoA_thio"/>
</dbReference>
<evidence type="ECO:0000256" key="4">
    <source>
        <dbReference type="ARBA" id="ARBA00023098"/>
    </source>
</evidence>
<dbReference type="KEGG" id="cgrn:4412665_01224"/>
<evidence type="ECO:0000256" key="5">
    <source>
        <dbReference type="ARBA" id="ARBA00050943"/>
    </source>
</evidence>
<dbReference type="Proteomes" id="UP000215332">
    <property type="component" value="Chromosome 1"/>
</dbReference>
<comment type="subunit">
    <text evidence="2">Homotetramer.</text>
</comment>
<dbReference type="InterPro" id="IPR025652">
    <property type="entry name" value="TesB_C"/>
</dbReference>
<dbReference type="CDD" id="cd03445">
    <property type="entry name" value="Thioesterase_II_repeat2"/>
    <property type="match status" value="1"/>
</dbReference>